<dbReference type="PANTHER" id="PTHR43140">
    <property type="entry name" value="TYPE-1 RESTRICTION ENZYME ECOKI SPECIFICITY PROTEIN"/>
    <property type="match status" value="1"/>
</dbReference>
<evidence type="ECO:0000256" key="3">
    <source>
        <dbReference type="ARBA" id="ARBA00023125"/>
    </source>
</evidence>
<dbReference type="CDD" id="cd17248">
    <property type="entry name" value="RMtype1_S_AmiI-TRD2-CR2_like"/>
    <property type="match status" value="1"/>
</dbReference>
<dbReference type="CDD" id="cd17260">
    <property type="entry name" value="RMtype1_S_EcoEI-TRD1-CR1_like"/>
    <property type="match status" value="1"/>
</dbReference>
<protein>
    <submittedName>
        <fullName evidence="7">Restriction endonuclease subunit S</fullName>
        <ecNumber evidence="7">3.1.21.-</ecNumber>
    </submittedName>
</protein>
<dbReference type="EC" id="3.1.21.-" evidence="7"/>
<evidence type="ECO:0000256" key="2">
    <source>
        <dbReference type="ARBA" id="ARBA00022747"/>
    </source>
</evidence>
<keyword evidence="7" id="KW-0255">Endonuclease</keyword>
<sequence>MISVRLRRIAQINPQTSAFDRLGDDAELTFLPMEAVWPGGRIDISQRRTKAAVSTGYTRFQNGDVLVPKITPTFEAARSVLVNDLHGGVGAGTTELHILRPEGDVDGRFLLYVTNTHEFLKLGEAEMYGVAGQKRVPDAFIRDFCVELPDLESQRRIADFLDAETAHIDHFAQANNRLLDRLAERRVAAVINEVSGGEYSRKRESTLAWLNSVPDSWGEVRVGLLARMGSGHTPSRSRPEWWKECTIPWITTGEVQQVRNDRAEEIFQTREKISEVGLRNSAAELHPKGTVVLCRTAASAGYSAVMGTDMATSQDFVTWTCGARLEPFYLLWCLRAMRQDLLGRLAMGSTHKTIYVPDLQALRIPLPPTREEQAEIVRRIRSNNERVDRLMDKVKQQVALLAERRQALITAAVTGQFDVSTASGRGVTE</sequence>
<feature type="coiled-coil region" evidence="5">
    <location>
        <begin position="377"/>
        <end position="404"/>
    </location>
</feature>
<name>A0ABW3CRS7_9ACTN</name>
<keyword evidence="8" id="KW-1185">Reference proteome</keyword>
<dbReference type="SUPFAM" id="SSF116734">
    <property type="entry name" value="DNA methylase specificity domain"/>
    <property type="match status" value="2"/>
</dbReference>
<evidence type="ECO:0000256" key="5">
    <source>
        <dbReference type="SAM" id="Coils"/>
    </source>
</evidence>
<evidence type="ECO:0000313" key="7">
    <source>
        <dbReference type="EMBL" id="MFD0857219.1"/>
    </source>
</evidence>
<comment type="subunit">
    <text evidence="4">The methyltransferase is composed of M and S polypeptides.</text>
</comment>
<comment type="caution">
    <text evidence="7">The sequence shown here is derived from an EMBL/GenBank/DDBJ whole genome shotgun (WGS) entry which is preliminary data.</text>
</comment>
<accession>A0ABW3CRS7</accession>
<evidence type="ECO:0000259" key="6">
    <source>
        <dbReference type="Pfam" id="PF01420"/>
    </source>
</evidence>
<dbReference type="InterPro" id="IPR051212">
    <property type="entry name" value="Type-I_RE_S_subunit"/>
</dbReference>
<organism evidence="7 8">
    <name type="scientific">Actinomadura adrarensis</name>
    <dbReference type="NCBI Taxonomy" id="1819600"/>
    <lineage>
        <taxon>Bacteria</taxon>
        <taxon>Bacillati</taxon>
        <taxon>Actinomycetota</taxon>
        <taxon>Actinomycetes</taxon>
        <taxon>Streptosporangiales</taxon>
        <taxon>Thermomonosporaceae</taxon>
        <taxon>Actinomadura</taxon>
    </lineage>
</organism>
<dbReference type="InterPro" id="IPR044946">
    <property type="entry name" value="Restrct_endonuc_typeI_TRD_sf"/>
</dbReference>
<evidence type="ECO:0000256" key="4">
    <source>
        <dbReference type="ARBA" id="ARBA00038652"/>
    </source>
</evidence>
<dbReference type="InterPro" id="IPR000055">
    <property type="entry name" value="Restrct_endonuc_typeI_TRD"/>
</dbReference>
<keyword evidence="7" id="KW-0540">Nuclease</keyword>
<keyword evidence="2" id="KW-0680">Restriction system</keyword>
<keyword evidence="7" id="KW-0378">Hydrolase</keyword>
<proteinExistence type="inferred from homology"/>
<dbReference type="Proteomes" id="UP001597083">
    <property type="component" value="Unassembled WGS sequence"/>
</dbReference>
<keyword evidence="3" id="KW-0238">DNA-binding</keyword>
<feature type="domain" description="Type I restriction modification DNA specificity" evidence="6">
    <location>
        <begin position="214"/>
        <end position="384"/>
    </location>
</feature>
<keyword evidence="5" id="KW-0175">Coiled coil</keyword>
<evidence type="ECO:0000256" key="1">
    <source>
        <dbReference type="ARBA" id="ARBA00010923"/>
    </source>
</evidence>
<dbReference type="Gene3D" id="3.90.220.20">
    <property type="entry name" value="DNA methylase specificity domains"/>
    <property type="match status" value="2"/>
</dbReference>
<reference evidence="8" key="1">
    <citation type="journal article" date="2019" name="Int. J. Syst. Evol. Microbiol.">
        <title>The Global Catalogue of Microorganisms (GCM) 10K type strain sequencing project: providing services to taxonomists for standard genome sequencing and annotation.</title>
        <authorList>
            <consortium name="The Broad Institute Genomics Platform"/>
            <consortium name="The Broad Institute Genome Sequencing Center for Infectious Disease"/>
            <person name="Wu L."/>
            <person name="Ma J."/>
        </authorList>
    </citation>
    <scope>NUCLEOTIDE SEQUENCE [LARGE SCALE GENOMIC DNA]</scope>
    <source>
        <strain evidence="8">JCM 31696</strain>
    </source>
</reference>
<dbReference type="PANTHER" id="PTHR43140:SF1">
    <property type="entry name" value="TYPE I RESTRICTION ENZYME ECOKI SPECIFICITY SUBUNIT"/>
    <property type="match status" value="1"/>
</dbReference>
<comment type="similarity">
    <text evidence="1">Belongs to the type-I restriction system S methylase family.</text>
</comment>
<dbReference type="GO" id="GO:0004519">
    <property type="term" value="F:endonuclease activity"/>
    <property type="evidence" value="ECO:0007669"/>
    <property type="project" value="UniProtKB-KW"/>
</dbReference>
<evidence type="ECO:0000313" key="8">
    <source>
        <dbReference type="Proteomes" id="UP001597083"/>
    </source>
</evidence>
<dbReference type="Pfam" id="PF01420">
    <property type="entry name" value="Methylase_S"/>
    <property type="match status" value="1"/>
</dbReference>
<dbReference type="EMBL" id="JBHTIR010004386">
    <property type="protein sequence ID" value="MFD0857219.1"/>
    <property type="molecule type" value="Genomic_DNA"/>
</dbReference>
<dbReference type="GO" id="GO:0016787">
    <property type="term" value="F:hydrolase activity"/>
    <property type="evidence" value="ECO:0007669"/>
    <property type="project" value="UniProtKB-KW"/>
</dbReference>
<gene>
    <name evidence="7" type="ORF">ACFQ07_33760</name>
</gene>